<evidence type="ECO:0000313" key="3">
    <source>
        <dbReference type="Proteomes" id="UP001218021"/>
    </source>
</evidence>
<feature type="region of interest" description="Disordered" evidence="1">
    <location>
        <begin position="220"/>
        <end position="248"/>
    </location>
</feature>
<comment type="caution">
    <text evidence="2">The sequence shown here is derived from an EMBL/GenBank/DDBJ whole genome shotgun (WGS) entry which is preliminary data.</text>
</comment>
<sequence length="286" mass="31167">MENMPIYNCQVTINSGTVFTKPAQYVQQKDIYERVTCFDLKYVSHVKGATLMYSIIKLFVYDENLAESLLEHANKGDKVTNITGRLVAGATPNGNKLSYIVVNTLKLKPAKPKANVVPASSPMVESKESSALAKPQQDEAPKVQPVVQQPQVQQVQQPKAEQPNVIQVPKMAEAESVKPAQPEHPQPQTNVTEVVNTSPSAPIATSSTVQVNTMVQEKPETVKAESVKPAQPQTNVTEAVNASPSAPIATSSAVQANTMVQEKPETVEDSDKLQKYLDSLVSEDWF</sequence>
<dbReference type="EMBL" id="JAQOND010000032">
    <property type="protein sequence ID" value="MDC2828467.1"/>
    <property type="molecule type" value="Genomic_DNA"/>
</dbReference>
<protein>
    <submittedName>
        <fullName evidence="2">Uncharacterized protein</fullName>
    </submittedName>
</protein>
<dbReference type="AlphaFoldDB" id="A0AAJ1HS22"/>
<feature type="region of interest" description="Disordered" evidence="1">
    <location>
        <begin position="113"/>
        <end position="145"/>
    </location>
</feature>
<dbReference type="RefSeq" id="WP_272207417.1">
    <property type="nucleotide sequence ID" value="NZ_JAQONC010000001.1"/>
</dbReference>
<name>A0AAJ1HS22_LIMMU</name>
<reference evidence="2" key="1">
    <citation type="submission" date="2023-01" db="EMBL/GenBank/DDBJ databases">
        <title>Genome analysis of 13 Lactobacillus isolated from gut of wild boar.</title>
        <authorList>
            <person name="Papp P."/>
            <person name="Libisch B."/>
            <person name="Nagy T."/>
            <person name="Olasz F."/>
        </authorList>
    </citation>
    <scope>NUCLEOTIDE SEQUENCE</scope>
    <source>
        <strain evidence="2">F108</strain>
    </source>
</reference>
<feature type="compositionally biased region" description="Polar residues" evidence="1">
    <location>
        <begin position="231"/>
        <end position="240"/>
    </location>
</feature>
<evidence type="ECO:0000313" key="2">
    <source>
        <dbReference type="EMBL" id="MDC2828467.1"/>
    </source>
</evidence>
<accession>A0AAJ1HS22</accession>
<gene>
    <name evidence="2" type="ORF">PO158_09260</name>
</gene>
<organism evidence="2 3">
    <name type="scientific">Limosilactobacillus mucosae</name>
    <name type="common">Lactobacillus mucosae</name>
    <dbReference type="NCBI Taxonomy" id="97478"/>
    <lineage>
        <taxon>Bacteria</taxon>
        <taxon>Bacillati</taxon>
        <taxon>Bacillota</taxon>
        <taxon>Bacilli</taxon>
        <taxon>Lactobacillales</taxon>
        <taxon>Lactobacillaceae</taxon>
        <taxon>Limosilactobacillus</taxon>
    </lineage>
</organism>
<proteinExistence type="predicted"/>
<evidence type="ECO:0000256" key="1">
    <source>
        <dbReference type="SAM" id="MobiDB-lite"/>
    </source>
</evidence>
<dbReference type="Proteomes" id="UP001218021">
    <property type="component" value="Unassembled WGS sequence"/>
</dbReference>